<dbReference type="EMBL" id="CP027561">
    <property type="protein sequence ID" value="QJP95738.1"/>
    <property type="molecule type" value="Genomic_DNA"/>
</dbReference>
<feature type="domain" description="EAL" evidence="1">
    <location>
        <begin position="35"/>
        <end position="288"/>
    </location>
</feature>
<name>A0A7Z3C571_PSEFL</name>
<dbReference type="PROSITE" id="PS50883">
    <property type="entry name" value="EAL"/>
    <property type="match status" value="1"/>
</dbReference>
<dbReference type="InterPro" id="IPR035919">
    <property type="entry name" value="EAL_sf"/>
</dbReference>
<organism evidence="2 3">
    <name type="scientific">Pseudomonas fluorescens</name>
    <dbReference type="NCBI Taxonomy" id="294"/>
    <lineage>
        <taxon>Bacteria</taxon>
        <taxon>Pseudomonadati</taxon>
        <taxon>Pseudomonadota</taxon>
        <taxon>Gammaproteobacteria</taxon>
        <taxon>Pseudomonadales</taxon>
        <taxon>Pseudomonadaceae</taxon>
        <taxon>Pseudomonas</taxon>
    </lineage>
</organism>
<dbReference type="InterPro" id="IPR001633">
    <property type="entry name" value="EAL_dom"/>
</dbReference>
<dbReference type="CDD" id="cd01948">
    <property type="entry name" value="EAL"/>
    <property type="match status" value="1"/>
</dbReference>
<proteinExistence type="predicted"/>
<evidence type="ECO:0000259" key="1">
    <source>
        <dbReference type="PROSITE" id="PS50883"/>
    </source>
</evidence>
<gene>
    <name evidence="2" type="ORF">C6Y56_14520</name>
</gene>
<dbReference type="InterPro" id="IPR050706">
    <property type="entry name" value="Cyclic-di-GMP_PDE-like"/>
</dbReference>
<evidence type="ECO:0000313" key="3">
    <source>
        <dbReference type="Proteomes" id="UP000501669"/>
    </source>
</evidence>
<dbReference type="SUPFAM" id="SSF141868">
    <property type="entry name" value="EAL domain-like"/>
    <property type="match status" value="1"/>
</dbReference>
<dbReference type="PANTHER" id="PTHR33121:SF70">
    <property type="entry name" value="SIGNALING PROTEIN YKOW"/>
    <property type="match status" value="1"/>
</dbReference>
<evidence type="ECO:0000313" key="2">
    <source>
        <dbReference type="EMBL" id="QJP95738.1"/>
    </source>
</evidence>
<dbReference type="PANTHER" id="PTHR33121">
    <property type="entry name" value="CYCLIC DI-GMP PHOSPHODIESTERASE PDEF"/>
    <property type="match status" value="1"/>
</dbReference>
<dbReference type="SMART" id="SM00052">
    <property type="entry name" value="EAL"/>
    <property type="match status" value="1"/>
</dbReference>
<dbReference type="Pfam" id="PF00563">
    <property type="entry name" value="EAL"/>
    <property type="match status" value="1"/>
</dbReference>
<accession>A0A7Z3C571</accession>
<protein>
    <submittedName>
        <fullName evidence="2">EAL domain-containing protein</fullName>
    </submittedName>
</protein>
<sequence length="293" mass="32493">MTRIPFANDLSQVLLHMFTVFSPPRPTHDEPHRTVAPDADEIRRGLQKGEFGAFVQPKFDIVSNAILSVEVLARWQHPECGMLTPAAFISTMAREGLLDDLLFALLDQGLAAQVELRNQGHVLGFAFNLSLNQLANETWVSALIARLQQHPMSLSLVTFEITEDGPAIASARCAQNILRLRQLGVRLSLDDYGTGHSSLYRLCQLPFDEIKLAGEFTREVLRSSQHQSVARATVLLARELGMRLVVEGIETQEQRLCLAQMGVRIGQGYLCARPMPVECLSGWLSSSSRDFAA</sequence>
<reference evidence="2 3" key="1">
    <citation type="submission" date="2018-03" db="EMBL/GenBank/DDBJ databases">
        <title>Complete genome sequence of Pseudomonas fluorescens sp. G7.</title>
        <authorList>
            <person name="Gao C.-H."/>
            <person name="Li Z."/>
            <person name="Cai P."/>
        </authorList>
    </citation>
    <scope>NUCLEOTIDE SEQUENCE [LARGE SCALE GENOMIC DNA]</scope>
    <source>
        <strain evidence="2 3">G7</strain>
    </source>
</reference>
<dbReference type="AlphaFoldDB" id="A0A7Z3C571"/>
<dbReference type="Gene3D" id="3.20.20.450">
    <property type="entry name" value="EAL domain"/>
    <property type="match status" value="1"/>
</dbReference>
<dbReference type="Proteomes" id="UP000501669">
    <property type="component" value="Chromosome"/>
</dbReference>
<dbReference type="GO" id="GO:0071111">
    <property type="term" value="F:cyclic-guanylate-specific phosphodiesterase activity"/>
    <property type="evidence" value="ECO:0007669"/>
    <property type="project" value="InterPro"/>
</dbReference>